<dbReference type="GO" id="GO:0016020">
    <property type="term" value="C:membrane"/>
    <property type="evidence" value="ECO:0007669"/>
    <property type="project" value="InterPro"/>
</dbReference>
<evidence type="ECO:0000313" key="2">
    <source>
        <dbReference type="EMBL" id="CAG9324768.1"/>
    </source>
</evidence>
<keyword evidence="1" id="KW-0472">Membrane</keyword>
<dbReference type="PANTHER" id="PTHR10153">
    <property type="entry name" value="SMALL CONDUCTANCE CALCIUM-ACTIVATED POTASSIUM CHANNEL"/>
    <property type="match status" value="1"/>
</dbReference>
<proteinExistence type="predicted"/>
<dbReference type="Proteomes" id="UP001162131">
    <property type="component" value="Unassembled WGS sequence"/>
</dbReference>
<feature type="transmembrane region" description="Helical" evidence="1">
    <location>
        <begin position="174"/>
        <end position="195"/>
    </location>
</feature>
<dbReference type="Gene3D" id="1.10.287.70">
    <property type="match status" value="1"/>
</dbReference>
<comment type="caution">
    <text evidence="2">The sequence shown here is derived from an EMBL/GenBank/DDBJ whole genome shotgun (WGS) entry which is preliminary data.</text>
</comment>
<feature type="transmembrane region" description="Helical" evidence="1">
    <location>
        <begin position="73"/>
        <end position="92"/>
    </location>
</feature>
<feature type="transmembrane region" description="Helical" evidence="1">
    <location>
        <begin position="225"/>
        <end position="246"/>
    </location>
</feature>
<keyword evidence="1" id="KW-0812">Transmembrane</keyword>
<name>A0AAU9JGE6_9CILI</name>
<organism evidence="2 3">
    <name type="scientific">Blepharisma stoltei</name>
    <dbReference type="NCBI Taxonomy" id="1481888"/>
    <lineage>
        <taxon>Eukaryota</taxon>
        <taxon>Sar</taxon>
        <taxon>Alveolata</taxon>
        <taxon>Ciliophora</taxon>
        <taxon>Postciliodesmatophora</taxon>
        <taxon>Heterotrichea</taxon>
        <taxon>Heterotrichida</taxon>
        <taxon>Blepharismidae</taxon>
        <taxon>Blepharisma</taxon>
    </lineage>
</organism>
<dbReference type="GO" id="GO:0016286">
    <property type="term" value="F:small conductance calcium-activated potassium channel activity"/>
    <property type="evidence" value="ECO:0007669"/>
    <property type="project" value="InterPro"/>
</dbReference>
<reference evidence="2" key="1">
    <citation type="submission" date="2021-09" db="EMBL/GenBank/DDBJ databases">
        <authorList>
            <consortium name="AG Swart"/>
            <person name="Singh M."/>
            <person name="Singh A."/>
            <person name="Seah K."/>
            <person name="Emmerich C."/>
        </authorList>
    </citation>
    <scope>NUCLEOTIDE SEQUENCE</scope>
    <source>
        <strain evidence="2">ATCC30299</strain>
    </source>
</reference>
<keyword evidence="3" id="KW-1185">Reference proteome</keyword>
<keyword evidence="1" id="KW-1133">Transmembrane helix</keyword>
<feature type="transmembrane region" description="Helical" evidence="1">
    <location>
        <begin position="133"/>
        <end position="150"/>
    </location>
</feature>
<dbReference type="InterPro" id="IPR015449">
    <property type="entry name" value="K_chnl_Ca-activ_SK"/>
</dbReference>
<sequence length="422" mass="49146">MRRMLTSLRVTFVTKRTSDRLSVSQELFNKYRSCELAFAVFANLGLVASTIDYEVSYSPYRTHNNCLQDSNSMTHRMIAMLTSLMALIFVFLKHFQKEIWIKYQQETEKILNKTRTRPYFSTYAVNEKQSTKIVRIFEIISLCLFPYPYIDADIPIPMRWEFRDLHGCYKLSEIMYAFMFVRIFYLFKALSNYTIYRDHLARRYCTFYRTRANSRFSFKCVIARYPLSVIIICMTIPALVILGLILRIFERPNDDLTGQDYEDPTNAIWVCATFLTLEGFTNFDPASIPAECVIMICFAVGTIIYTLTLLTLWSNINLNDKQEKVFVNIHKTHAAAMLISAGFSYYKLKGKYGEHSLAAVKAREKLDKCVVMFKKNKSEIQEMGENKNNTLGDLTVAVQGIEKKLNRLVEIINQLSIKYENN</sequence>
<evidence type="ECO:0000256" key="1">
    <source>
        <dbReference type="SAM" id="Phobius"/>
    </source>
</evidence>
<dbReference type="AlphaFoldDB" id="A0AAU9JGE6"/>
<feature type="transmembrane region" description="Helical" evidence="1">
    <location>
        <begin position="36"/>
        <end position="53"/>
    </location>
</feature>
<evidence type="ECO:0000313" key="3">
    <source>
        <dbReference type="Proteomes" id="UP001162131"/>
    </source>
</evidence>
<evidence type="ECO:0008006" key="4">
    <source>
        <dbReference type="Google" id="ProtNLM"/>
    </source>
</evidence>
<protein>
    <recommendedName>
        <fullName evidence="4">Odorant receptor</fullName>
    </recommendedName>
</protein>
<dbReference type="EMBL" id="CAJZBQ010000036">
    <property type="protein sequence ID" value="CAG9324768.1"/>
    <property type="molecule type" value="Genomic_DNA"/>
</dbReference>
<gene>
    <name evidence="2" type="ORF">BSTOLATCC_MIC36548</name>
</gene>
<accession>A0AAU9JGE6</accession>
<dbReference type="SUPFAM" id="SSF81324">
    <property type="entry name" value="Voltage-gated potassium channels"/>
    <property type="match status" value="1"/>
</dbReference>
<feature type="transmembrane region" description="Helical" evidence="1">
    <location>
        <begin position="292"/>
        <end position="313"/>
    </location>
</feature>